<feature type="compositionally biased region" description="Low complexity" evidence="8">
    <location>
        <begin position="257"/>
        <end position="299"/>
    </location>
</feature>
<keyword evidence="4 7" id="KW-0378">Hydrolase</keyword>
<dbReference type="CDD" id="cd15798">
    <property type="entry name" value="PMEI-like_3"/>
    <property type="match status" value="1"/>
</dbReference>
<dbReference type="NCBIfam" id="TIGR01614">
    <property type="entry name" value="PME_inhib"/>
    <property type="match status" value="1"/>
</dbReference>
<feature type="active site" evidence="6">
    <location>
        <position position="458"/>
    </location>
</feature>
<dbReference type="EC" id="3.1.1.11" evidence="7"/>
<dbReference type="Gene3D" id="1.20.140.40">
    <property type="entry name" value="Invertase/pectin methylesterase inhibitor family protein"/>
    <property type="match status" value="1"/>
</dbReference>
<comment type="similarity">
    <text evidence="2">In the N-terminal section; belongs to the PMEI family.</text>
</comment>
<evidence type="ECO:0000313" key="11">
    <source>
        <dbReference type="EMBL" id="KAK8984075.1"/>
    </source>
</evidence>
<evidence type="ECO:0000256" key="6">
    <source>
        <dbReference type="PROSITE-ProRule" id="PRU10040"/>
    </source>
</evidence>
<evidence type="ECO:0000256" key="7">
    <source>
        <dbReference type="RuleBase" id="RU000589"/>
    </source>
</evidence>
<evidence type="ECO:0000256" key="2">
    <source>
        <dbReference type="ARBA" id="ARBA00006027"/>
    </source>
</evidence>
<organism evidence="11 12">
    <name type="scientific">Hibiscus sabdariffa</name>
    <name type="common">roselle</name>
    <dbReference type="NCBI Taxonomy" id="183260"/>
    <lineage>
        <taxon>Eukaryota</taxon>
        <taxon>Viridiplantae</taxon>
        <taxon>Streptophyta</taxon>
        <taxon>Embryophyta</taxon>
        <taxon>Tracheophyta</taxon>
        <taxon>Spermatophyta</taxon>
        <taxon>Magnoliopsida</taxon>
        <taxon>eudicotyledons</taxon>
        <taxon>Gunneridae</taxon>
        <taxon>Pentapetalae</taxon>
        <taxon>rosids</taxon>
        <taxon>malvids</taxon>
        <taxon>Malvales</taxon>
        <taxon>Malvaceae</taxon>
        <taxon>Malvoideae</taxon>
        <taxon>Hibiscus</taxon>
    </lineage>
</organism>
<comment type="catalytic activity">
    <reaction evidence="7">
        <text>[(1-&gt;4)-alpha-D-galacturonosyl methyl ester](n) + n H2O = [(1-&gt;4)-alpha-D-galacturonosyl](n) + n methanol + n H(+)</text>
        <dbReference type="Rhea" id="RHEA:22380"/>
        <dbReference type="Rhea" id="RHEA-COMP:14570"/>
        <dbReference type="Rhea" id="RHEA-COMP:14573"/>
        <dbReference type="ChEBI" id="CHEBI:15377"/>
        <dbReference type="ChEBI" id="CHEBI:15378"/>
        <dbReference type="ChEBI" id="CHEBI:17790"/>
        <dbReference type="ChEBI" id="CHEBI:140522"/>
        <dbReference type="ChEBI" id="CHEBI:140523"/>
        <dbReference type="EC" id="3.1.1.11"/>
    </reaction>
</comment>
<dbReference type="PROSITE" id="PS00503">
    <property type="entry name" value="PECTINESTERASE_2"/>
    <property type="match status" value="1"/>
</dbReference>
<dbReference type="Pfam" id="PF04043">
    <property type="entry name" value="PMEI"/>
    <property type="match status" value="1"/>
</dbReference>
<name>A0ABR2P7B8_9ROSI</name>
<dbReference type="InterPro" id="IPR035513">
    <property type="entry name" value="Invertase/methylesterase_inhib"/>
</dbReference>
<keyword evidence="5 7" id="KW-0063">Aspartyl esterase</keyword>
<accession>A0ABR2P7B8</accession>
<dbReference type="InterPro" id="IPR011050">
    <property type="entry name" value="Pectin_lyase_fold/virulence"/>
</dbReference>
<dbReference type="Gene3D" id="2.160.20.10">
    <property type="entry name" value="Single-stranded right-handed beta-helix, Pectin lyase-like"/>
    <property type="match status" value="1"/>
</dbReference>
<protein>
    <recommendedName>
        <fullName evidence="7">Pectinesterase</fullName>
        <ecNumber evidence="7">3.1.1.11</ecNumber>
    </recommendedName>
</protein>
<keyword evidence="9" id="KW-1133">Transmembrane helix</keyword>
<evidence type="ECO:0000259" key="10">
    <source>
        <dbReference type="SMART" id="SM00856"/>
    </source>
</evidence>
<keyword evidence="12" id="KW-1185">Reference proteome</keyword>
<feature type="region of interest" description="Disordered" evidence="8">
    <location>
        <begin position="240"/>
        <end position="300"/>
    </location>
</feature>
<dbReference type="EMBL" id="JBBPBN010000078">
    <property type="protein sequence ID" value="KAK8984075.1"/>
    <property type="molecule type" value="Genomic_DNA"/>
</dbReference>
<evidence type="ECO:0000256" key="5">
    <source>
        <dbReference type="ARBA" id="ARBA00023085"/>
    </source>
</evidence>
<comment type="caution">
    <text evidence="11">The sequence shown here is derived from an EMBL/GenBank/DDBJ whole genome shotgun (WGS) entry which is preliminary data.</text>
</comment>
<evidence type="ECO:0000256" key="1">
    <source>
        <dbReference type="ARBA" id="ARBA00005184"/>
    </source>
</evidence>
<evidence type="ECO:0000256" key="3">
    <source>
        <dbReference type="ARBA" id="ARBA00007786"/>
    </source>
</evidence>
<keyword evidence="9" id="KW-0812">Transmembrane</keyword>
<dbReference type="InterPro" id="IPR012334">
    <property type="entry name" value="Pectin_lyas_fold"/>
</dbReference>
<evidence type="ECO:0000256" key="9">
    <source>
        <dbReference type="SAM" id="Phobius"/>
    </source>
</evidence>
<dbReference type="SMART" id="SM00856">
    <property type="entry name" value="PMEI"/>
    <property type="match status" value="1"/>
</dbReference>
<dbReference type="SUPFAM" id="SSF51126">
    <property type="entry name" value="Pectin lyase-like"/>
    <property type="match status" value="1"/>
</dbReference>
<dbReference type="PANTHER" id="PTHR31707">
    <property type="entry name" value="PECTINESTERASE"/>
    <property type="match status" value="1"/>
</dbReference>
<dbReference type="SUPFAM" id="SSF101148">
    <property type="entry name" value="Plant invertase/pectin methylesterase inhibitor"/>
    <property type="match status" value="1"/>
</dbReference>
<proteinExistence type="inferred from homology"/>
<evidence type="ECO:0000256" key="8">
    <source>
        <dbReference type="SAM" id="MobiDB-lite"/>
    </source>
</evidence>
<comment type="similarity">
    <text evidence="3">In the C-terminal section; belongs to the pectinesterase family.</text>
</comment>
<comment type="pathway">
    <text evidence="1 7">Glycan metabolism; pectin degradation; 2-dehydro-3-deoxy-D-gluconate from pectin: step 1/5.</text>
</comment>
<dbReference type="InterPro" id="IPR000070">
    <property type="entry name" value="Pectinesterase_cat"/>
</dbReference>
<feature type="domain" description="Pectinesterase inhibitor" evidence="10">
    <location>
        <begin position="44"/>
        <end position="194"/>
    </location>
</feature>
<dbReference type="InterPro" id="IPR006501">
    <property type="entry name" value="Pectinesterase_inhib_dom"/>
</dbReference>
<keyword evidence="9" id="KW-0472">Membrane</keyword>
<dbReference type="Pfam" id="PF01095">
    <property type="entry name" value="Pectinesterase"/>
    <property type="match status" value="1"/>
</dbReference>
<reference evidence="11 12" key="1">
    <citation type="journal article" date="2024" name="G3 (Bethesda)">
        <title>Genome assembly of Hibiscus sabdariffa L. provides insights into metabolisms of medicinal natural products.</title>
        <authorList>
            <person name="Kim T."/>
        </authorList>
    </citation>
    <scope>NUCLEOTIDE SEQUENCE [LARGE SCALE GENOMIC DNA]</scope>
    <source>
        <strain evidence="11">TK-2024</strain>
        <tissue evidence="11">Old leaves</tissue>
    </source>
</reference>
<gene>
    <name evidence="11" type="ORF">V6N11_029403</name>
</gene>
<feature type="transmembrane region" description="Helical" evidence="9">
    <location>
        <begin position="6"/>
        <end position="28"/>
    </location>
</feature>
<sequence>MVNNVVFIIVMLVAVVASALTVYFAIGLQQAKKNKDERESQMSSSNKAIQAICQPTKFKDACEQSMSSANSSEPKELIRAEFQATVEEIKRVMAHSATLQELKRDEKTKAAFADCELLFDWAIQDLERSFDKLGEIDMGKIDDVLLTLQVWLSGALTSQQTCLDSYSEMDGQATAKMTSLLTKSQELTRNGLTILNGLQSLTKDLDLTGLDTSGLNRRLMSSDSEFPEWMSLSDRRLLQETTDEAASPSPPSPPEGPDASSSAEPPKSSAEFPKSSAESPKSAAESPKSASEPSDSAAATGDFKPTVIVAKDGSGKYESIAKAVADAPKSSKERYIIKIKAGIYNERIDIPKGVDNIMFIGDGPTKTIITESVSVEKTTPRPTTFNTATVSTAGIGFIAKDIAFENSIGPEGHQAVALRASGDMSAFYNCHFNGYQDTLYAHEGRQFYRDCTITGTIDFVFGDARAVFQNTLLVVRKPLENQACIVIAEGRKNAESSGGYVFQNCTFSGDKEYLPVKNKNKSYLNRPWRAYAKVIIMQSQIDDLIQPEGYIPMDGDKGLTTGYFVEYGNRGPGANTENRVKWPSIQQLDESEIKKYTPGPYLESENWIPDTGIPCIPNMIPGI</sequence>
<dbReference type="InterPro" id="IPR033131">
    <property type="entry name" value="Pectinesterase_Asp_AS"/>
</dbReference>
<evidence type="ECO:0000256" key="4">
    <source>
        <dbReference type="ARBA" id="ARBA00022801"/>
    </source>
</evidence>
<dbReference type="Proteomes" id="UP001396334">
    <property type="component" value="Unassembled WGS sequence"/>
</dbReference>
<evidence type="ECO:0000313" key="12">
    <source>
        <dbReference type="Proteomes" id="UP001396334"/>
    </source>
</evidence>